<feature type="compositionally biased region" description="Polar residues" evidence="1">
    <location>
        <begin position="398"/>
        <end position="407"/>
    </location>
</feature>
<evidence type="ECO:0000313" key="3">
    <source>
        <dbReference type="Proteomes" id="UP001237642"/>
    </source>
</evidence>
<feature type="region of interest" description="Disordered" evidence="1">
    <location>
        <begin position="511"/>
        <end position="530"/>
    </location>
</feature>
<evidence type="ECO:0000256" key="1">
    <source>
        <dbReference type="SAM" id="MobiDB-lite"/>
    </source>
</evidence>
<dbReference type="EMBL" id="JAUIZM010000006">
    <property type="protein sequence ID" value="KAK1377785.1"/>
    <property type="molecule type" value="Genomic_DNA"/>
</dbReference>
<feature type="compositionally biased region" description="Basic and acidic residues" evidence="1">
    <location>
        <begin position="1151"/>
        <end position="1167"/>
    </location>
</feature>
<proteinExistence type="predicted"/>
<feature type="region of interest" description="Disordered" evidence="1">
    <location>
        <begin position="1"/>
        <end position="26"/>
    </location>
</feature>
<feature type="compositionally biased region" description="Low complexity" evidence="1">
    <location>
        <begin position="461"/>
        <end position="472"/>
    </location>
</feature>
<feature type="region of interest" description="Disordered" evidence="1">
    <location>
        <begin position="455"/>
        <end position="483"/>
    </location>
</feature>
<sequence>MAASSKFDLSSGSPDRPLYASGQRGSYSGALLDRSSSFRENMENPILSALPSMSRSTSAVTQGDVTSFLQCLRFDPKAMVADHKFNRSMDFKRLAGVALGVPPDDSPSSSSKSKLGSSLPEEVKRFKLGVRESSIKARERVKIFNEGLSVFNKCFPGMPSRKRSRSDVLSGDRSSVLFSSDRSVIGPTVGKMGALSHTIASGLELDQQKQEEKSKNSIPNKRTRTSVADPRIDARPNTPARMSGNADRDKEGSRFPNNSATQVEDRTLPIGNDGWEKSKMKKKRSGIKADAAPSSISLKPIDGYQEPKQGLQPKHLSDSRSRLSDSYGFRPGAANGIVGVVKADGASQPASLGMRSSIPRSDQDIASAPHERRVTTTSEKERVNFRAVNKTNTREEFTSSSPTSTVKLSAASRAPRSGSGIVPKLSPVAQRASATTDWELSQCTVNNLTAIGGVNSRKRASSNQSSSPPVAQWAGQRPQKISRTARRTNFVPITSNDETPSLDTLSDAAGNENGSLFPRRFSSNSPQQVRIKGDQYPSTVLSESEESGAAEVKSKDKGKNLDEVDNKSGKNVQKIATLVVPPRKNKVATGDDIGDGIRRQGRTGRGSSSTRSLVPVTMEKHGNMGSAKQLRSAKFGFEKTESKTGRPPTRKLSDRKGYTRQKHNTVNAAADFLVGSDDGHEELLAAANAVTKTAYSFSSTFWRQMERLFRFISEVDIDYLKQQGIIDKSNLAPSNGLLHSGTVLDRTRNMTEAKYSDLSPEHLIPGAGSSTDIPLCQILLSALISEDGIEEPCCSENEGSEFNTYGSDEFDEDVEPDSFSHQSLHKFELAGRTGLGGYRITASGRSFNELEHDLSDKDSFLMPGMWITSGVDDSPNDLVPNQAVKPVLSCSDFQYNKMSINERALLEIQSIGLFPEPVVQPELAQTGNDEISRDISKLEDKYHEQVCRKKDLLDKLLKSSMESRELQEKEFEQSALEKLVGMAYQKYMSCWGPNAPGGKSASSKMAKQASLAFVKRTLDRCREFEVTGKSCFGEPLFREMFLSWSSQLSDAQQMEVTRDGESESHYARLSREGRISGAQQTPSVSNHDGYSPGAFLGNYPSERNIGKEDTWSNRVKKRELLLDDVVGGVVGTSPGVSSGIGTSISSSAKGKRSDRDREGKGNNRDVLSRNGTTKNGRTTSGNIKVEKKSKLKPKQKTTQLSAVNGLIGKMSEQPKNSPSSIPKDMTLCGSGREKDNLKLNVVDNCEAIDFATLHMDGGLDVPDDLGDQGQDIGSWLNIDDDGLQDDDFMGLEIPMDDLSELNMMV</sequence>
<feature type="region of interest" description="Disordered" evidence="1">
    <location>
        <begin position="638"/>
        <end position="657"/>
    </location>
</feature>
<feature type="region of interest" description="Disordered" evidence="1">
    <location>
        <begin position="203"/>
        <end position="327"/>
    </location>
</feature>
<gene>
    <name evidence="2" type="ORF">POM88_024529</name>
</gene>
<dbReference type="PANTHER" id="PTHR31115">
    <property type="entry name" value="OS05G0107300 PROTEIN"/>
    <property type="match status" value="1"/>
</dbReference>
<feature type="compositionally biased region" description="Low complexity" evidence="1">
    <location>
        <begin position="1131"/>
        <end position="1147"/>
    </location>
</feature>
<feature type="compositionally biased region" description="Basic and acidic residues" evidence="1">
    <location>
        <begin position="1056"/>
        <end position="1074"/>
    </location>
</feature>
<reference evidence="2" key="2">
    <citation type="submission" date="2023-05" db="EMBL/GenBank/DDBJ databases">
        <authorList>
            <person name="Schelkunov M.I."/>
        </authorList>
    </citation>
    <scope>NUCLEOTIDE SEQUENCE</scope>
    <source>
        <strain evidence="2">Hsosn_3</strain>
        <tissue evidence="2">Leaf</tissue>
    </source>
</reference>
<feature type="compositionally biased region" description="Low complexity" evidence="1">
    <location>
        <begin position="409"/>
        <end position="420"/>
    </location>
</feature>
<name>A0AAD8I5A1_9APIA</name>
<feature type="compositionally biased region" description="Basic and acidic residues" evidence="1">
    <location>
        <begin position="552"/>
        <end position="568"/>
    </location>
</feature>
<feature type="compositionally biased region" description="Polar residues" evidence="1">
    <location>
        <begin position="1077"/>
        <end position="1088"/>
    </location>
</feature>
<feature type="region of interest" description="Disordered" evidence="1">
    <location>
        <begin position="348"/>
        <end position="378"/>
    </location>
</feature>
<feature type="compositionally biased region" description="Basic and acidic residues" evidence="1">
    <location>
        <begin position="206"/>
        <end position="215"/>
    </location>
</feature>
<feature type="region of interest" description="Disordered" evidence="1">
    <location>
        <begin position="392"/>
        <end position="424"/>
    </location>
</feature>
<reference evidence="2" key="1">
    <citation type="submission" date="2023-02" db="EMBL/GenBank/DDBJ databases">
        <title>Genome of toxic invasive species Heracleum sosnowskyi carries increased number of genes despite the absence of recent whole-genome duplications.</title>
        <authorList>
            <person name="Schelkunov M."/>
            <person name="Shtratnikova V."/>
            <person name="Makarenko M."/>
            <person name="Klepikova A."/>
            <person name="Omelchenko D."/>
            <person name="Novikova G."/>
            <person name="Obukhova E."/>
            <person name="Bogdanov V."/>
            <person name="Penin A."/>
            <person name="Logacheva M."/>
        </authorList>
    </citation>
    <scope>NUCLEOTIDE SEQUENCE</scope>
    <source>
        <strain evidence="2">Hsosn_3</strain>
        <tissue evidence="2">Leaf</tissue>
    </source>
</reference>
<keyword evidence="3" id="KW-1185">Reference proteome</keyword>
<evidence type="ECO:0000313" key="2">
    <source>
        <dbReference type="EMBL" id="KAK1377785.1"/>
    </source>
</evidence>
<organism evidence="2 3">
    <name type="scientific">Heracleum sosnowskyi</name>
    <dbReference type="NCBI Taxonomy" id="360622"/>
    <lineage>
        <taxon>Eukaryota</taxon>
        <taxon>Viridiplantae</taxon>
        <taxon>Streptophyta</taxon>
        <taxon>Embryophyta</taxon>
        <taxon>Tracheophyta</taxon>
        <taxon>Spermatophyta</taxon>
        <taxon>Magnoliopsida</taxon>
        <taxon>eudicotyledons</taxon>
        <taxon>Gunneridae</taxon>
        <taxon>Pentapetalae</taxon>
        <taxon>asterids</taxon>
        <taxon>campanulids</taxon>
        <taxon>Apiales</taxon>
        <taxon>Apiaceae</taxon>
        <taxon>Apioideae</taxon>
        <taxon>apioid superclade</taxon>
        <taxon>Tordylieae</taxon>
        <taxon>Tordyliinae</taxon>
        <taxon>Heracleum</taxon>
    </lineage>
</organism>
<feature type="compositionally biased region" description="Basic and acidic residues" evidence="1">
    <location>
        <begin position="369"/>
        <end position="378"/>
    </location>
</feature>
<accession>A0AAD8I5A1</accession>
<protein>
    <submittedName>
        <fullName evidence="2">Serine/arginine repetitive matrix protein</fullName>
    </submittedName>
</protein>
<dbReference type="Proteomes" id="UP001237642">
    <property type="component" value="Unassembled WGS sequence"/>
</dbReference>
<feature type="compositionally biased region" description="Polar residues" evidence="1">
    <location>
        <begin position="1169"/>
        <end position="1182"/>
    </location>
</feature>
<feature type="region of interest" description="Disordered" evidence="1">
    <location>
        <begin position="1053"/>
        <end position="1103"/>
    </location>
</feature>
<feature type="region of interest" description="Disordered" evidence="1">
    <location>
        <begin position="586"/>
        <end position="611"/>
    </location>
</feature>
<feature type="region of interest" description="Disordered" evidence="1">
    <location>
        <begin position="1131"/>
        <end position="1199"/>
    </location>
</feature>
<feature type="region of interest" description="Disordered" evidence="1">
    <location>
        <begin position="535"/>
        <end position="568"/>
    </location>
</feature>
<dbReference type="PANTHER" id="PTHR31115:SF3">
    <property type="entry name" value="EXPRESSED PROTEIN"/>
    <property type="match status" value="1"/>
</dbReference>
<comment type="caution">
    <text evidence="2">The sequence shown here is derived from an EMBL/GenBank/DDBJ whole genome shotgun (WGS) entry which is preliminary data.</text>
</comment>